<dbReference type="EMBL" id="JAIWYP010000006">
    <property type="protein sequence ID" value="KAH3803388.1"/>
    <property type="molecule type" value="Genomic_DNA"/>
</dbReference>
<evidence type="ECO:0000313" key="3">
    <source>
        <dbReference type="Proteomes" id="UP000828390"/>
    </source>
</evidence>
<dbReference type="AlphaFoldDB" id="A0A9D4JCE8"/>
<dbReference type="Gene3D" id="3.40.30.10">
    <property type="entry name" value="Glutaredoxin"/>
    <property type="match status" value="1"/>
</dbReference>
<organism evidence="2 3">
    <name type="scientific">Dreissena polymorpha</name>
    <name type="common">Zebra mussel</name>
    <name type="synonym">Mytilus polymorpha</name>
    <dbReference type="NCBI Taxonomy" id="45954"/>
    <lineage>
        <taxon>Eukaryota</taxon>
        <taxon>Metazoa</taxon>
        <taxon>Spiralia</taxon>
        <taxon>Lophotrochozoa</taxon>
        <taxon>Mollusca</taxon>
        <taxon>Bivalvia</taxon>
        <taxon>Autobranchia</taxon>
        <taxon>Heteroconchia</taxon>
        <taxon>Euheterodonta</taxon>
        <taxon>Imparidentia</taxon>
        <taxon>Neoheterodontei</taxon>
        <taxon>Myida</taxon>
        <taxon>Dreissenoidea</taxon>
        <taxon>Dreissenidae</taxon>
        <taxon>Dreissena</taxon>
    </lineage>
</organism>
<evidence type="ECO:0000313" key="2">
    <source>
        <dbReference type="EMBL" id="KAH3803388.1"/>
    </source>
</evidence>
<comment type="caution">
    <text evidence="2">The sequence shown here is derived from an EMBL/GenBank/DDBJ whole genome shotgun (WGS) entry which is preliminary data.</text>
</comment>
<name>A0A9D4JCE8_DREPO</name>
<accession>A0A9D4JCE8</accession>
<sequence>MPQYVVPVLEVDGRTNITQSMAISRYLARQFDLYGKNAQEMALVDQIIETVEDIFFGVLKFLETPKATERVVVVCEERKHQRTPILGRKENLPGQLQWK</sequence>
<reference evidence="2" key="2">
    <citation type="submission" date="2020-11" db="EMBL/GenBank/DDBJ databases">
        <authorList>
            <person name="McCartney M.A."/>
            <person name="Auch B."/>
            <person name="Kono T."/>
            <person name="Mallez S."/>
            <person name="Becker A."/>
            <person name="Gohl D.M."/>
            <person name="Silverstein K.A.T."/>
            <person name="Koren S."/>
            <person name="Bechman K.B."/>
            <person name="Herman A."/>
            <person name="Abrahante J.E."/>
            <person name="Garbe J."/>
        </authorList>
    </citation>
    <scope>NUCLEOTIDE SEQUENCE</scope>
    <source>
        <strain evidence="2">Duluth1</strain>
        <tissue evidence="2">Whole animal</tissue>
    </source>
</reference>
<dbReference type="Gene3D" id="1.20.1050.10">
    <property type="match status" value="1"/>
</dbReference>
<protein>
    <recommendedName>
        <fullName evidence="1">GST N-terminal domain-containing protein</fullName>
    </recommendedName>
</protein>
<gene>
    <name evidence="2" type="ORF">DPMN_131647</name>
</gene>
<dbReference type="PROSITE" id="PS50404">
    <property type="entry name" value="GST_NTER"/>
    <property type="match status" value="1"/>
</dbReference>
<dbReference type="GO" id="GO:0004364">
    <property type="term" value="F:glutathione transferase activity"/>
    <property type="evidence" value="ECO:0007669"/>
    <property type="project" value="TreeGrafter"/>
</dbReference>
<dbReference type="InterPro" id="IPR050213">
    <property type="entry name" value="GST_superfamily"/>
</dbReference>
<dbReference type="InterPro" id="IPR004045">
    <property type="entry name" value="Glutathione_S-Trfase_N"/>
</dbReference>
<dbReference type="GO" id="GO:0006749">
    <property type="term" value="P:glutathione metabolic process"/>
    <property type="evidence" value="ECO:0007669"/>
    <property type="project" value="TreeGrafter"/>
</dbReference>
<keyword evidence="3" id="KW-1185">Reference proteome</keyword>
<dbReference type="SUPFAM" id="SSF47616">
    <property type="entry name" value="GST C-terminal domain-like"/>
    <property type="match status" value="1"/>
</dbReference>
<reference evidence="2" key="1">
    <citation type="journal article" date="2019" name="bioRxiv">
        <title>The Genome of the Zebra Mussel, Dreissena polymorpha: A Resource for Invasive Species Research.</title>
        <authorList>
            <person name="McCartney M.A."/>
            <person name="Auch B."/>
            <person name="Kono T."/>
            <person name="Mallez S."/>
            <person name="Zhang Y."/>
            <person name="Obille A."/>
            <person name="Becker A."/>
            <person name="Abrahante J.E."/>
            <person name="Garbe J."/>
            <person name="Badalamenti J.P."/>
            <person name="Herman A."/>
            <person name="Mangelson H."/>
            <person name="Liachko I."/>
            <person name="Sullivan S."/>
            <person name="Sone E.D."/>
            <person name="Koren S."/>
            <person name="Silverstein K.A.T."/>
            <person name="Beckman K.B."/>
            <person name="Gohl D.M."/>
        </authorList>
    </citation>
    <scope>NUCLEOTIDE SEQUENCE</scope>
    <source>
        <strain evidence="2">Duluth1</strain>
        <tissue evidence="2">Whole animal</tissue>
    </source>
</reference>
<dbReference type="InterPro" id="IPR036249">
    <property type="entry name" value="Thioredoxin-like_sf"/>
</dbReference>
<proteinExistence type="predicted"/>
<dbReference type="SUPFAM" id="SSF52833">
    <property type="entry name" value="Thioredoxin-like"/>
    <property type="match status" value="1"/>
</dbReference>
<dbReference type="PANTHER" id="PTHR11571">
    <property type="entry name" value="GLUTATHIONE S-TRANSFERASE"/>
    <property type="match status" value="1"/>
</dbReference>
<feature type="domain" description="GST N-terminal" evidence="1">
    <location>
        <begin position="1"/>
        <end position="35"/>
    </location>
</feature>
<dbReference type="Proteomes" id="UP000828390">
    <property type="component" value="Unassembled WGS sequence"/>
</dbReference>
<dbReference type="PANTHER" id="PTHR11571:SF150">
    <property type="entry name" value="GLUTATHIONE S-TRANSFERASE"/>
    <property type="match status" value="1"/>
</dbReference>
<dbReference type="InterPro" id="IPR036282">
    <property type="entry name" value="Glutathione-S-Trfase_C_sf"/>
</dbReference>
<evidence type="ECO:0000259" key="1">
    <source>
        <dbReference type="PROSITE" id="PS50404"/>
    </source>
</evidence>